<dbReference type="InterPro" id="IPR012336">
    <property type="entry name" value="Thioredoxin-like_fold"/>
</dbReference>
<evidence type="ECO:0000256" key="1">
    <source>
        <dbReference type="SAM" id="SignalP"/>
    </source>
</evidence>
<gene>
    <name evidence="3" type="ORF">NR989_06410</name>
</gene>
<keyword evidence="1" id="KW-0732">Signal</keyword>
<dbReference type="InterPro" id="IPR013766">
    <property type="entry name" value="Thioredoxin_domain"/>
</dbReference>
<dbReference type="PROSITE" id="PS51352">
    <property type="entry name" value="THIOREDOXIN_2"/>
    <property type="match status" value="1"/>
</dbReference>
<dbReference type="RefSeq" id="WP_275593904.1">
    <property type="nucleotide sequence ID" value="NZ_CP102381.1"/>
</dbReference>
<evidence type="ECO:0000313" key="3">
    <source>
        <dbReference type="EMBL" id="WEJ61645.1"/>
    </source>
</evidence>
<dbReference type="EMBL" id="CP102381">
    <property type="protein sequence ID" value="WEJ61645.1"/>
    <property type="molecule type" value="Genomic_DNA"/>
</dbReference>
<feature type="signal peptide" evidence="1">
    <location>
        <begin position="1"/>
        <end position="20"/>
    </location>
</feature>
<proteinExistence type="predicted"/>
<dbReference type="Gene3D" id="3.40.30.10">
    <property type="entry name" value="Glutaredoxin"/>
    <property type="match status" value="1"/>
</dbReference>
<feature type="domain" description="Thioredoxin" evidence="2">
    <location>
        <begin position="14"/>
        <end position="208"/>
    </location>
</feature>
<dbReference type="SUPFAM" id="SSF52833">
    <property type="entry name" value="Thioredoxin-like"/>
    <property type="match status" value="1"/>
</dbReference>
<dbReference type="InterPro" id="IPR036249">
    <property type="entry name" value="Thioredoxin-like_sf"/>
</dbReference>
<sequence>MKRTNIVVLTVISLMVLLGAAYFTQNSDNSTSATQANQIWVQNHSPKIGPKDAPVTLVEFIDPACEACRAMYPYVKEIMNKHPNDVRLVIRYVNFHTQSEDAIRILEAARKQNQFQTVLEVLLAFQPAWAPHGRDGVDPWTFLTKTKLDLNQAKQDALDPTIAKIIELDMTDVKAAGVRKTPSFFVNGKPLKLMHPDPLLEMIETELNAIKQQSN</sequence>
<protein>
    <submittedName>
        <fullName evidence="3">DsbA family protein</fullName>
    </submittedName>
</protein>
<keyword evidence="4" id="KW-1185">Reference proteome</keyword>
<feature type="chain" id="PRO_5045740773" evidence="1">
    <location>
        <begin position="21"/>
        <end position="215"/>
    </location>
</feature>
<dbReference type="Pfam" id="PF13462">
    <property type="entry name" value="Thioredoxin_4"/>
    <property type="match status" value="1"/>
</dbReference>
<reference evidence="3 4" key="1">
    <citation type="submission" date="2022-06" db="EMBL/GenBank/DDBJ databases">
        <title>Thiomicrohabdus sp. nov, an obligately chemolithoautotrophic, sulfur-oxidizing bacterium isolated from beach of Guanyin Mountain. Amoy.</title>
        <authorList>
            <person name="Zhu H."/>
        </authorList>
    </citation>
    <scope>NUCLEOTIDE SEQUENCE [LARGE SCALE GENOMIC DNA]</scope>
    <source>
        <strain evidence="3 4">XGS-01</strain>
    </source>
</reference>
<accession>A0ABY8C6Q2</accession>
<name>A0ABY8C6Q2_9GAMM</name>
<evidence type="ECO:0000313" key="4">
    <source>
        <dbReference type="Proteomes" id="UP001222275"/>
    </source>
</evidence>
<organism evidence="3 4">
    <name type="scientific">Thiomicrorhabdus lithotrophica</name>
    <dbReference type="NCBI Taxonomy" id="2949997"/>
    <lineage>
        <taxon>Bacteria</taxon>
        <taxon>Pseudomonadati</taxon>
        <taxon>Pseudomonadota</taxon>
        <taxon>Gammaproteobacteria</taxon>
        <taxon>Thiotrichales</taxon>
        <taxon>Piscirickettsiaceae</taxon>
        <taxon>Thiomicrorhabdus</taxon>
    </lineage>
</organism>
<dbReference type="Proteomes" id="UP001222275">
    <property type="component" value="Chromosome"/>
</dbReference>
<evidence type="ECO:0000259" key="2">
    <source>
        <dbReference type="PROSITE" id="PS51352"/>
    </source>
</evidence>